<dbReference type="GO" id="GO:0006488">
    <property type="term" value="P:dolichol-linked oligosaccharide biosynthetic process"/>
    <property type="evidence" value="ECO:0007669"/>
    <property type="project" value="InterPro"/>
</dbReference>
<evidence type="ECO:0000313" key="13">
    <source>
        <dbReference type="Proteomes" id="UP000033140"/>
    </source>
</evidence>
<reference evidence="12 13" key="2">
    <citation type="journal article" date="2014" name="J. Gen. Appl. Microbiol.">
        <title>The early diverging ascomycetous budding yeast Saitoella complicata has three histone deacetylases belonging to the Clr6, Hos2, and Rpd3 lineages.</title>
        <authorList>
            <person name="Nishida H."/>
            <person name="Matsumoto T."/>
            <person name="Kondo S."/>
            <person name="Hamamoto M."/>
            <person name="Yoshikawa H."/>
        </authorList>
    </citation>
    <scope>NUCLEOTIDE SEQUENCE [LARGE SCALE GENOMIC DNA]</scope>
    <source>
        <strain evidence="12 13">NRRL Y-17804</strain>
    </source>
</reference>
<dbReference type="AlphaFoldDB" id="A0A0E9NM44"/>
<evidence type="ECO:0000256" key="8">
    <source>
        <dbReference type="ARBA" id="ARBA00044793"/>
    </source>
</evidence>
<feature type="region of interest" description="Disordered" evidence="11">
    <location>
        <begin position="1"/>
        <end position="26"/>
    </location>
</feature>
<evidence type="ECO:0000256" key="1">
    <source>
        <dbReference type="ARBA" id="ARBA00004477"/>
    </source>
</evidence>
<keyword evidence="5 10" id="KW-0256">Endoplasmic reticulum</keyword>
<evidence type="ECO:0000256" key="9">
    <source>
        <dbReference type="ARBA" id="ARBA00045912"/>
    </source>
</evidence>
<comment type="subcellular location">
    <subcellularLocation>
        <location evidence="1 10">Endoplasmic reticulum membrane</location>
        <topology evidence="1 10">Multi-pass membrane protein</topology>
    </subcellularLocation>
</comment>
<evidence type="ECO:0000256" key="2">
    <source>
        <dbReference type="ARBA" id="ARBA00004922"/>
    </source>
</evidence>
<reference evidence="12 13" key="3">
    <citation type="journal article" date="2015" name="Genome Announc.">
        <title>Draft Genome Sequence of the Archiascomycetous Yeast Saitoella complicata.</title>
        <authorList>
            <person name="Yamauchi K."/>
            <person name="Kondo S."/>
            <person name="Hamamoto M."/>
            <person name="Takahashi Y."/>
            <person name="Ogura Y."/>
            <person name="Hayashi T."/>
            <person name="Nishida H."/>
        </authorList>
    </citation>
    <scope>NUCLEOTIDE SEQUENCE [LARGE SCALE GENOMIC DNA]</scope>
    <source>
        <strain evidence="12 13">NRRL Y-17804</strain>
    </source>
</reference>
<comment type="caution">
    <text evidence="12">The sequence shown here is derived from an EMBL/GenBank/DDBJ whole genome shotgun (WGS) entry which is preliminary data.</text>
</comment>
<keyword evidence="4 10" id="KW-0812">Transmembrane</keyword>
<proteinExistence type="inferred from homology"/>
<accession>A0A0E9NM44</accession>
<comment type="similarity">
    <text evidence="3 10">Belongs to the RFT1 family.</text>
</comment>
<sequence length="569" mass="61848">MSGQTHKTINIKDRPTARESNASSPSSSSVLAATAQGAKYLIFLQFFSRILTFGMNQLVLRYTSPEVFGFATVQLELLMITILFLSREGFRNALQRAGGSLAKPAKSGSGQVQDGTPEGDVQRVINLAYLPLPLGSSLAFLAACLYPRPSGVAPPYFTLSVSLYCISTVIELLSEPCFALAQYRTQFSIRAKSEAAAVLGRCLATLGVTLMATKLNHPVGALPFAVGQLTYAVLLLTTYLLSTSLPPSALLLRSISRPGGGYFFYRPALNLAATMTAQGVFKHVLTEGDRMLIAWLSTEYDQGVYALAVNYGSLFARILFQPIEESSRNLFGHLLGISKTTDDDDKKKETGAVAARDQAKSMLLTTLRLYSLLSVLLLSLGSSYAPIALRLLIGRRWSSSSSSAGDVLAAYCYYLPLMSTNGIFEAFVASTATPGQLRTHSMWMVLFSALFVGSGWVFMRTLDMGAEGLVWANCVNLFARIIWAFRYINIYFSKDGVDWREGVPSKGLLTAGVVVAAMARESARRWVCGEFGDLKHLGVGVVLGVGSLVCMVVYERGFLRQVGSTIRRR</sequence>
<feature type="transmembrane region" description="Helical" evidence="10">
    <location>
        <begin position="369"/>
        <end position="388"/>
    </location>
</feature>
<dbReference type="GO" id="GO:0005789">
    <property type="term" value="C:endoplasmic reticulum membrane"/>
    <property type="evidence" value="ECO:0007669"/>
    <property type="project" value="UniProtKB-SubCell"/>
</dbReference>
<organism evidence="12 13">
    <name type="scientific">Saitoella complicata (strain BCRC 22490 / CBS 7301 / JCM 7358 / NBRC 10748 / NRRL Y-17804)</name>
    <dbReference type="NCBI Taxonomy" id="698492"/>
    <lineage>
        <taxon>Eukaryota</taxon>
        <taxon>Fungi</taxon>
        <taxon>Dikarya</taxon>
        <taxon>Ascomycota</taxon>
        <taxon>Taphrinomycotina</taxon>
        <taxon>Taphrinomycotina incertae sedis</taxon>
        <taxon>Saitoella</taxon>
    </lineage>
</organism>
<feature type="transmembrane region" description="Helical" evidence="10">
    <location>
        <begin position="441"/>
        <end position="458"/>
    </location>
</feature>
<evidence type="ECO:0000256" key="7">
    <source>
        <dbReference type="ARBA" id="ARBA00023136"/>
    </source>
</evidence>
<comment type="caution">
    <text evidence="10">Lacks conserved residue(s) required for the propagation of feature annotation.</text>
</comment>
<comment type="function">
    <text evidence="9 10">Intramembrane glycolipid transporter that operates in the biosynthetic pathway of dolichol-linked oligosaccharides, the glycan precursors employed in protein asparagine (N)-glycosylation. The sequential addition of sugars to dolichol pyrophosphate produces dolichol-linked oligosaccharides containing fourteen sugars, including two GlcNAcs, nine mannoses and three glucoses. Once assembled, the oligosaccharide is transferred from the lipid to nascent proteins by oligosaccharyltransferases. The assembly of dolichol-linked oligosaccharides begins on the cytosolic side of the endoplasmic reticulum membrane and finishes in its lumen. RFT1 could mediate the translocation of the cytosolically oriented intermediate DolPP-GlcNAc2Man5, produced by ALG11, into the ER lumen where dolichol-linked oligosaccharides assembly continues. However, the intramembrane lipid transporter activity could not be confirmed in vitro.</text>
</comment>
<dbReference type="InterPro" id="IPR007594">
    <property type="entry name" value="RFT1"/>
</dbReference>
<dbReference type="STRING" id="698492.A0A0E9NM44"/>
<dbReference type="PANTHER" id="PTHR13117:SF5">
    <property type="entry name" value="PROTEIN RFT1 HOMOLOG"/>
    <property type="match status" value="1"/>
</dbReference>
<evidence type="ECO:0000256" key="10">
    <source>
        <dbReference type="RuleBase" id="RU365067"/>
    </source>
</evidence>
<evidence type="ECO:0000256" key="5">
    <source>
        <dbReference type="ARBA" id="ARBA00022824"/>
    </source>
</evidence>
<comment type="pathway">
    <text evidence="2">Protein modification; protein glycosylation.</text>
</comment>
<evidence type="ECO:0000256" key="3">
    <source>
        <dbReference type="ARBA" id="ARBA00010288"/>
    </source>
</evidence>
<protein>
    <recommendedName>
        <fullName evidence="8 10">Man(5)GlcNAc(2)-PP-dolichol translocation protein RFT1</fullName>
    </recommendedName>
</protein>
<evidence type="ECO:0000313" key="12">
    <source>
        <dbReference type="EMBL" id="GAO50485.1"/>
    </source>
</evidence>
<feature type="transmembrane region" description="Helical" evidence="10">
    <location>
        <begin position="539"/>
        <end position="559"/>
    </location>
</feature>
<evidence type="ECO:0000256" key="4">
    <source>
        <dbReference type="ARBA" id="ARBA00022692"/>
    </source>
</evidence>
<dbReference type="Proteomes" id="UP000033140">
    <property type="component" value="Unassembled WGS sequence"/>
</dbReference>
<feature type="transmembrane region" description="Helical" evidence="10">
    <location>
        <begin position="67"/>
        <end position="86"/>
    </location>
</feature>
<reference evidence="12 13" key="1">
    <citation type="journal article" date="2011" name="J. Gen. Appl. Microbiol.">
        <title>Draft genome sequencing of the enigmatic yeast Saitoella complicata.</title>
        <authorList>
            <person name="Nishida H."/>
            <person name="Hamamoto M."/>
            <person name="Sugiyama J."/>
        </authorList>
    </citation>
    <scope>NUCLEOTIDE SEQUENCE [LARGE SCALE GENOMIC DNA]</scope>
    <source>
        <strain evidence="12 13">NRRL Y-17804</strain>
    </source>
</reference>
<dbReference type="GO" id="GO:0034203">
    <property type="term" value="P:glycolipid translocation"/>
    <property type="evidence" value="ECO:0007669"/>
    <property type="project" value="TreeGrafter"/>
</dbReference>
<feature type="transmembrane region" description="Helical" evidence="10">
    <location>
        <begin position="408"/>
        <end position="429"/>
    </location>
</feature>
<keyword evidence="7 10" id="KW-0472">Membrane</keyword>
<name>A0A0E9NM44_SAICN</name>
<keyword evidence="13" id="KW-1185">Reference proteome</keyword>
<keyword evidence="6 10" id="KW-1133">Transmembrane helix</keyword>
<dbReference type="OMA" id="WPGKLFG"/>
<dbReference type="PANTHER" id="PTHR13117">
    <property type="entry name" value="ENDOPLASMIC RETICULUM MULTISPAN TRANSMEMBRANE PROTEIN-RELATED"/>
    <property type="match status" value="1"/>
</dbReference>
<feature type="transmembrane region" description="Helical" evidence="10">
    <location>
        <begin position="221"/>
        <end position="242"/>
    </location>
</feature>
<dbReference type="Pfam" id="PF04506">
    <property type="entry name" value="Rft-1"/>
    <property type="match status" value="1"/>
</dbReference>
<feature type="transmembrane region" description="Helical" evidence="10">
    <location>
        <begin position="470"/>
        <end position="491"/>
    </location>
</feature>
<gene>
    <name evidence="12" type="ORF">G7K_4609-t1</name>
</gene>
<evidence type="ECO:0000256" key="11">
    <source>
        <dbReference type="SAM" id="MobiDB-lite"/>
    </source>
</evidence>
<keyword evidence="10" id="KW-0813">Transport</keyword>
<dbReference type="EMBL" id="BACD03000033">
    <property type="protein sequence ID" value="GAO50485.1"/>
    <property type="molecule type" value="Genomic_DNA"/>
</dbReference>
<evidence type="ECO:0000256" key="6">
    <source>
        <dbReference type="ARBA" id="ARBA00022989"/>
    </source>
</evidence>